<organism evidence="1">
    <name type="scientific">Rhizophora mucronata</name>
    <name type="common">Asiatic mangrove</name>
    <dbReference type="NCBI Taxonomy" id="61149"/>
    <lineage>
        <taxon>Eukaryota</taxon>
        <taxon>Viridiplantae</taxon>
        <taxon>Streptophyta</taxon>
        <taxon>Embryophyta</taxon>
        <taxon>Tracheophyta</taxon>
        <taxon>Spermatophyta</taxon>
        <taxon>Magnoliopsida</taxon>
        <taxon>eudicotyledons</taxon>
        <taxon>Gunneridae</taxon>
        <taxon>Pentapetalae</taxon>
        <taxon>rosids</taxon>
        <taxon>fabids</taxon>
        <taxon>Malpighiales</taxon>
        <taxon>Rhizophoraceae</taxon>
        <taxon>Rhizophora</taxon>
    </lineage>
</organism>
<reference evidence="1" key="1">
    <citation type="submission" date="2018-02" db="EMBL/GenBank/DDBJ databases">
        <title>Rhizophora mucronata_Transcriptome.</title>
        <authorList>
            <person name="Meera S.P."/>
            <person name="Sreeshan A."/>
            <person name="Augustine A."/>
        </authorList>
    </citation>
    <scope>NUCLEOTIDE SEQUENCE</scope>
    <source>
        <tissue evidence="1">Leaf</tissue>
    </source>
</reference>
<sequence>MEIKSCPPISVHLIVCIPWEYFYIKHSPLH</sequence>
<dbReference type="EMBL" id="GGEC01050573">
    <property type="protein sequence ID" value="MBX31057.1"/>
    <property type="molecule type" value="Transcribed_RNA"/>
</dbReference>
<name>A0A2P2MLH7_RHIMU</name>
<dbReference type="AlphaFoldDB" id="A0A2P2MLH7"/>
<protein>
    <submittedName>
        <fullName evidence="1">Uncharacterized protein</fullName>
    </submittedName>
</protein>
<evidence type="ECO:0000313" key="1">
    <source>
        <dbReference type="EMBL" id="MBX31057.1"/>
    </source>
</evidence>
<accession>A0A2P2MLH7</accession>
<proteinExistence type="predicted"/>